<organism evidence="4 5">
    <name type="scientific">Ruthenibacterium lactatiformans</name>
    <dbReference type="NCBI Taxonomy" id="1550024"/>
    <lineage>
        <taxon>Bacteria</taxon>
        <taxon>Bacillati</taxon>
        <taxon>Bacillota</taxon>
        <taxon>Clostridia</taxon>
        <taxon>Eubacteriales</taxon>
        <taxon>Oscillospiraceae</taxon>
        <taxon>Ruthenibacterium</taxon>
    </lineage>
</organism>
<comment type="caution">
    <text evidence="4">The sequence shown here is derived from an EMBL/GenBank/DDBJ whole genome shotgun (WGS) entry which is preliminary data.</text>
</comment>
<dbReference type="Gene3D" id="3.40.190.10">
    <property type="entry name" value="Periplasmic binding protein-like II"/>
    <property type="match status" value="2"/>
</dbReference>
<dbReference type="RefSeq" id="WP_058723849.1">
    <property type="nucleotide sequence ID" value="NZ_LMUA01000037.1"/>
</dbReference>
<dbReference type="InterPro" id="IPR006059">
    <property type="entry name" value="SBP"/>
</dbReference>
<feature type="domain" description="DUF3502" evidence="3">
    <location>
        <begin position="449"/>
        <end position="516"/>
    </location>
</feature>
<keyword evidence="2" id="KW-0732">Signal</keyword>
<sequence length="518" mass="57253">MKRIISALLVCLLVLSLAACGGGAQSGNTANSGNSKNDSSIGDTAGDDGSYPVIRINETAFYGGPPANGDLIEDALNEILREKAHAEIEFVYVQMSDMKTQLNLLLTGGDDSLDLFSSFFYAGVSELVSNGQVMAIDDLLASDGQGIQEIFADYPEILDCGRVNGKLYGIPSVCAWTCENCYLVMEDIVDGADIELPEKISNLDELTPYLLQMKEANPDKYFIAGSSAPYWYPKTIDYLGDANYLGVILNPENSTKIENYYESEYFLNFLDNVKIWKENDLICPDPMSNDNQILGNLSNKITYGITGYDYNLENTIYEAEMQNSYDGSIVGTQIGEKYLTTANAGTYMWHITPFCKDPEAAMRVLNVLYTDPEAANILMNGLEGVTYVTDENGQLEYPEGVTNHQEAGWFAMYNAARPNGFLCPTWNYSRPDAYELLQEDNKNAIKSTALGFTPDFSPVSDQYAACANVIAQYYVPLINAVVDIDETLPVFQQALRDAGIEDIIAEEQRQFDEWLAAK</sequence>
<gene>
    <name evidence="4" type="ORF">ASJ35_16725</name>
</gene>
<feature type="signal peptide" evidence="2">
    <location>
        <begin position="1"/>
        <end position="21"/>
    </location>
</feature>
<dbReference type="Proteomes" id="UP000053433">
    <property type="component" value="Unassembled WGS sequence"/>
</dbReference>
<dbReference type="SUPFAM" id="SSF53850">
    <property type="entry name" value="Periplasmic binding protein-like II"/>
    <property type="match status" value="1"/>
</dbReference>
<evidence type="ECO:0000259" key="3">
    <source>
        <dbReference type="Pfam" id="PF12010"/>
    </source>
</evidence>
<dbReference type="InterPro" id="IPR022627">
    <property type="entry name" value="DUF3502"/>
</dbReference>
<reference evidence="4 5" key="1">
    <citation type="submission" date="2015-10" db="EMBL/GenBank/DDBJ databases">
        <title>A novel member of the family Ruminococcaceae isolated from human faeces.</title>
        <authorList>
            <person name="Shkoporov A.N."/>
            <person name="Chaplin A.V."/>
            <person name="Motuzova O.V."/>
            <person name="Kafarskaia L.I."/>
            <person name="Efimov B.A."/>
        </authorList>
    </citation>
    <scope>NUCLEOTIDE SEQUENCE [LARGE SCALE GENOMIC DNA]</scope>
    <source>
        <strain evidence="4 5">668</strain>
    </source>
</reference>
<dbReference type="Pfam" id="PF01547">
    <property type="entry name" value="SBP_bac_1"/>
    <property type="match status" value="1"/>
</dbReference>
<dbReference type="AlphaFoldDB" id="A0A0W7TME8"/>
<feature type="region of interest" description="Disordered" evidence="1">
    <location>
        <begin position="25"/>
        <end position="46"/>
    </location>
</feature>
<feature type="chain" id="PRO_5039494361" description="DUF3502 domain-containing protein" evidence="2">
    <location>
        <begin position="22"/>
        <end position="518"/>
    </location>
</feature>
<evidence type="ECO:0000313" key="5">
    <source>
        <dbReference type="Proteomes" id="UP000053433"/>
    </source>
</evidence>
<proteinExistence type="predicted"/>
<evidence type="ECO:0000256" key="2">
    <source>
        <dbReference type="SAM" id="SignalP"/>
    </source>
</evidence>
<evidence type="ECO:0000313" key="4">
    <source>
        <dbReference type="EMBL" id="KUE74902.1"/>
    </source>
</evidence>
<dbReference type="PROSITE" id="PS51257">
    <property type="entry name" value="PROKAR_LIPOPROTEIN"/>
    <property type="match status" value="1"/>
</dbReference>
<name>A0A0W7TME8_9FIRM</name>
<feature type="compositionally biased region" description="Polar residues" evidence="1">
    <location>
        <begin position="26"/>
        <end position="42"/>
    </location>
</feature>
<evidence type="ECO:0000256" key="1">
    <source>
        <dbReference type="SAM" id="MobiDB-lite"/>
    </source>
</evidence>
<accession>A0A0W7TME8</accession>
<dbReference type="Pfam" id="PF12010">
    <property type="entry name" value="DUF3502"/>
    <property type="match status" value="1"/>
</dbReference>
<dbReference type="EMBL" id="LMUA01000037">
    <property type="protein sequence ID" value="KUE74902.1"/>
    <property type="molecule type" value="Genomic_DNA"/>
</dbReference>
<protein>
    <recommendedName>
        <fullName evidence="3">DUF3502 domain-containing protein</fullName>
    </recommendedName>
</protein>